<comment type="subcellular location">
    <subcellularLocation>
        <location evidence="1">Cytoplasm</location>
    </subcellularLocation>
</comment>
<dbReference type="Pfam" id="PF00587">
    <property type="entry name" value="tRNA-synt_2b"/>
    <property type="match status" value="1"/>
</dbReference>
<dbReference type="GO" id="GO:0004828">
    <property type="term" value="F:serine-tRNA ligase activity"/>
    <property type="evidence" value="ECO:0007669"/>
    <property type="project" value="UniProtKB-EC"/>
</dbReference>
<dbReference type="Gene3D" id="1.10.287.40">
    <property type="entry name" value="Serine-tRNA synthetase, tRNA binding domain"/>
    <property type="match status" value="1"/>
</dbReference>
<dbReference type="InterPro" id="IPR002317">
    <property type="entry name" value="Ser-tRNA-ligase_type_1"/>
</dbReference>
<feature type="domain" description="Aminoacyl-transfer RNA synthetases class-II family profile" evidence="17">
    <location>
        <begin position="176"/>
        <end position="416"/>
    </location>
</feature>
<feature type="region of interest" description="Disordered" evidence="16">
    <location>
        <begin position="112"/>
        <end position="135"/>
    </location>
</feature>
<sequence length="424" mass="47758">MLTIRQIIENTETVIRGLEKKHFKNAKEVIDQVIKINDKRRNVQNQSERNLAEINTLSKSIGQMMKEGRAGEGETARAHVAEIKEKNKALETAVSEADTELRNLLYTIPNLPHETVPEGTKAEDNTVERTGGKDVVLPPDALPHWDLAKKYDLIDFELGVKISGAGFPVYKGKGARLQRALINFFLDQARDAGYLEVEPPYVVNAASGYGTGQLPDKEGQMYHVGIDDLYLIPTAEVPVTNIYRDVILDEKELPIKNCAYSACFRREAGSYGKDVRGLNRLHQFNKVEIVRIDKPEHSYQSLDEMVTHVESLVSKLELPYRILRLCGGDMGFTSSLTFDFEVFSAAQKRWLEVSSVSNFESYQANRLKCRYRTEEKKTELCHTLNGSALALPRIVAALLENNQTVEGVRIPKVLVPYCGFDIIK</sequence>
<evidence type="ECO:0000256" key="8">
    <source>
        <dbReference type="ARBA" id="ARBA00022840"/>
    </source>
</evidence>
<dbReference type="InterPro" id="IPR015866">
    <property type="entry name" value="Ser-tRNA-synth_1_N"/>
</dbReference>
<dbReference type="CDD" id="cd00770">
    <property type="entry name" value="SerRS_core"/>
    <property type="match status" value="1"/>
</dbReference>
<dbReference type="PIRSF" id="PIRSF001529">
    <property type="entry name" value="Ser-tRNA-synth_IIa"/>
    <property type="match status" value="1"/>
</dbReference>
<evidence type="ECO:0000256" key="11">
    <source>
        <dbReference type="ARBA" id="ARBA00031113"/>
    </source>
</evidence>
<evidence type="ECO:0000256" key="15">
    <source>
        <dbReference type="ARBA" id="ARBA00048823"/>
    </source>
</evidence>
<dbReference type="InterPro" id="IPR033729">
    <property type="entry name" value="SerRS_core"/>
</dbReference>
<dbReference type="GO" id="GO:0005524">
    <property type="term" value="F:ATP binding"/>
    <property type="evidence" value="ECO:0007669"/>
    <property type="project" value="UniProtKB-KW"/>
</dbReference>
<evidence type="ECO:0000256" key="5">
    <source>
        <dbReference type="ARBA" id="ARBA00022490"/>
    </source>
</evidence>
<gene>
    <name evidence="18" type="ORF">EZS27_017838</name>
</gene>
<evidence type="ECO:0000256" key="10">
    <source>
        <dbReference type="ARBA" id="ARBA00023146"/>
    </source>
</evidence>
<dbReference type="EMBL" id="SNRY01001071">
    <property type="protein sequence ID" value="KAA6333783.1"/>
    <property type="molecule type" value="Genomic_DNA"/>
</dbReference>
<proteinExistence type="inferred from homology"/>
<dbReference type="GO" id="GO:0006434">
    <property type="term" value="P:seryl-tRNA aminoacylation"/>
    <property type="evidence" value="ECO:0007669"/>
    <property type="project" value="InterPro"/>
</dbReference>
<dbReference type="InterPro" id="IPR002314">
    <property type="entry name" value="aa-tRNA-synt_IIb"/>
</dbReference>
<dbReference type="PANTHER" id="PTHR43697:SF1">
    <property type="entry name" value="SERINE--TRNA LIGASE"/>
    <property type="match status" value="1"/>
</dbReference>
<dbReference type="SUPFAM" id="SSF46589">
    <property type="entry name" value="tRNA-binding arm"/>
    <property type="match status" value="1"/>
</dbReference>
<keyword evidence="5" id="KW-0963">Cytoplasm</keyword>
<comment type="similarity">
    <text evidence="3">Belongs to the class-II aminoacyl-tRNA synthetase family. Type-1 seryl-tRNA synthetase subfamily.</text>
</comment>
<dbReference type="InterPro" id="IPR006195">
    <property type="entry name" value="aa-tRNA-synth_II"/>
</dbReference>
<evidence type="ECO:0000256" key="9">
    <source>
        <dbReference type="ARBA" id="ARBA00022917"/>
    </source>
</evidence>
<dbReference type="InterPro" id="IPR010978">
    <property type="entry name" value="tRNA-bd_arm"/>
</dbReference>
<comment type="pathway">
    <text evidence="2">Aminoacyl-tRNA biosynthesis; selenocysteinyl-tRNA(Sec) biosynthesis; L-seryl-tRNA(Sec) from L-serine and tRNA(Sec): step 1/1.</text>
</comment>
<reference evidence="18" key="1">
    <citation type="submission" date="2019-03" db="EMBL/GenBank/DDBJ databases">
        <title>Single cell metagenomics reveals metabolic interactions within the superorganism composed of flagellate Streblomastix strix and complex community of Bacteroidetes bacteria on its surface.</title>
        <authorList>
            <person name="Treitli S.C."/>
            <person name="Kolisko M."/>
            <person name="Husnik F."/>
            <person name="Keeling P."/>
            <person name="Hampl V."/>
        </authorList>
    </citation>
    <scope>NUCLEOTIDE SEQUENCE</scope>
    <source>
        <strain evidence="18">STM</strain>
    </source>
</reference>
<dbReference type="AlphaFoldDB" id="A0A5J4RL17"/>
<evidence type="ECO:0000256" key="6">
    <source>
        <dbReference type="ARBA" id="ARBA00022598"/>
    </source>
</evidence>
<keyword evidence="6 18" id="KW-0436">Ligase</keyword>
<evidence type="ECO:0000256" key="12">
    <source>
        <dbReference type="ARBA" id="ARBA00033352"/>
    </source>
</evidence>
<dbReference type="EC" id="6.1.1.11" evidence="4"/>
<evidence type="ECO:0000256" key="2">
    <source>
        <dbReference type="ARBA" id="ARBA00005045"/>
    </source>
</evidence>
<dbReference type="GO" id="GO:0005737">
    <property type="term" value="C:cytoplasm"/>
    <property type="evidence" value="ECO:0007669"/>
    <property type="project" value="UniProtKB-SubCell"/>
</dbReference>
<name>A0A5J4RL17_9ZZZZ</name>
<dbReference type="Pfam" id="PF02403">
    <property type="entry name" value="Seryl_tRNA_N"/>
    <property type="match status" value="1"/>
</dbReference>
<evidence type="ECO:0000256" key="4">
    <source>
        <dbReference type="ARBA" id="ARBA00012840"/>
    </source>
</evidence>
<keyword evidence="10" id="KW-0030">Aminoacyl-tRNA synthetase</keyword>
<organism evidence="18">
    <name type="scientific">termite gut metagenome</name>
    <dbReference type="NCBI Taxonomy" id="433724"/>
    <lineage>
        <taxon>unclassified sequences</taxon>
        <taxon>metagenomes</taxon>
        <taxon>organismal metagenomes</taxon>
    </lineage>
</organism>
<protein>
    <recommendedName>
        <fullName evidence="13">Serine--tRNA ligase</fullName>
        <ecNumber evidence="4">6.1.1.11</ecNumber>
    </recommendedName>
    <alternativeName>
        <fullName evidence="11">Seryl-tRNA synthetase</fullName>
    </alternativeName>
    <alternativeName>
        <fullName evidence="12">Seryl-tRNA(Ser/Sec) synthetase</fullName>
    </alternativeName>
</protein>
<evidence type="ECO:0000256" key="7">
    <source>
        <dbReference type="ARBA" id="ARBA00022741"/>
    </source>
</evidence>
<feature type="compositionally biased region" description="Basic and acidic residues" evidence="16">
    <location>
        <begin position="120"/>
        <end position="132"/>
    </location>
</feature>
<evidence type="ECO:0000256" key="14">
    <source>
        <dbReference type="ARBA" id="ARBA00047929"/>
    </source>
</evidence>
<evidence type="ECO:0000259" key="17">
    <source>
        <dbReference type="PROSITE" id="PS50862"/>
    </source>
</evidence>
<comment type="catalytic activity">
    <reaction evidence="14">
        <text>tRNA(Sec) + L-serine + ATP = L-seryl-tRNA(Sec) + AMP + diphosphate + H(+)</text>
        <dbReference type="Rhea" id="RHEA:42580"/>
        <dbReference type="Rhea" id="RHEA-COMP:9742"/>
        <dbReference type="Rhea" id="RHEA-COMP:10128"/>
        <dbReference type="ChEBI" id="CHEBI:15378"/>
        <dbReference type="ChEBI" id="CHEBI:30616"/>
        <dbReference type="ChEBI" id="CHEBI:33019"/>
        <dbReference type="ChEBI" id="CHEBI:33384"/>
        <dbReference type="ChEBI" id="CHEBI:78442"/>
        <dbReference type="ChEBI" id="CHEBI:78533"/>
        <dbReference type="ChEBI" id="CHEBI:456215"/>
        <dbReference type="EC" id="6.1.1.11"/>
    </reaction>
</comment>
<evidence type="ECO:0000256" key="13">
    <source>
        <dbReference type="ARBA" id="ARBA00039158"/>
    </source>
</evidence>
<comment type="catalytic activity">
    <reaction evidence="15">
        <text>tRNA(Ser) + L-serine + ATP = L-seryl-tRNA(Ser) + AMP + diphosphate + H(+)</text>
        <dbReference type="Rhea" id="RHEA:12292"/>
        <dbReference type="Rhea" id="RHEA-COMP:9669"/>
        <dbReference type="Rhea" id="RHEA-COMP:9703"/>
        <dbReference type="ChEBI" id="CHEBI:15378"/>
        <dbReference type="ChEBI" id="CHEBI:30616"/>
        <dbReference type="ChEBI" id="CHEBI:33019"/>
        <dbReference type="ChEBI" id="CHEBI:33384"/>
        <dbReference type="ChEBI" id="CHEBI:78442"/>
        <dbReference type="ChEBI" id="CHEBI:78533"/>
        <dbReference type="ChEBI" id="CHEBI:456215"/>
        <dbReference type="EC" id="6.1.1.11"/>
    </reaction>
</comment>
<keyword evidence="9" id="KW-0648">Protein biosynthesis</keyword>
<evidence type="ECO:0000313" key="18">
    <source>
        <dbReference type="EMBL" id="KAA6333783.1"/>
    </source>
</evidence>
<dbReference type="SUPFAM" id="SSF55681">
    <property type="entry name" value="Class II aaRS and biotin synthetases"/>
    <property type="match status" value="1"/>
</dbReference>
<evidence type="ECO:0000256" key="1">
    <source>
        <dbReference type="ARBA" id="ARBA00004496"/>
    </source>
</evidence>
<dbReference type="PROSITE" id="PS50862">
    <property type="entry name" value="AA_TRNA_LIGASE_II"/>
    <property type="match status" value="1"/>
</dbReference>
<dbReference type="InterPro" id="IPR045864">
    <property type="entry name" value="aa-tRNA-synth_II/BPL/LPL"/>
</dbReference>
<dbReference type="NCBIfam" id="TIGR00414">
    <property type="entry name" value="serS"/>
    <property type="match status" value="1"/>
</dbReference>
<evidence type="ECO:0000256" key="3">
    <source>
        <dbReference type="ARBA" id="ARBA00010728"/>
    </source>
</evidence>
<dbReference type="Gene3D" id="3.30.930.10">
    <property type="entry name" value="Bira Bifunctional Protein, Domain 2"/>
    <property type="match status" value="1"/>
</dbReference>
<dbReference type="PRINTS" id="PR00981">
    <property type="entry name" value="TRNASYNTHSER"/>
</dbReference>
<dbReference type="InterPro" id="IPR042103">
    <property type="entry name" value="SerRS_1_N_sf"/>
</dbReference>
<dbReference type="PANTHER" id="PTHR43697">
    <property type="entry name" value="SERYL-TRNA SYNTHETASE"/>
    <property type="match status" value="1"/>
</dbReference>
<keyword evidence="8" id="KW-0067">ATP-binding</keyword>
<keyword evidence="7" id="KW-0547">Nucleotide-binding</keyword>
<evidence type="ECO:0000256" key="16">
    <source>
        <dbReference type="SAM" id="MobiDB-lite"/>
    </source>
</evidence>
<accession>A0A5J4RL17</accession>
<comment type="caution">
    <text evidence="18">The sequence shown here is derived from an EMBL/GenBank/DDBJ whole genome shotgun (WGS) entry which is preliminary data.</text>
</comment>